<keyword evidence="2" id="KW-1185">Reference proteome</keyword>
<gene>
    <name evidence="1" type="ORF">BST46_29910</name>
</gene>
<protein>
    <submittedName>
        <fullName evidence="1">Uncharacterized protein</fullName>
    </submittedName>
</protein>
<dbReference type="EMBL" id="MVIL01000780">
    <property type="protein sequence ID" value="ORB76474.1"/>
    <property type="molecule type" value="Genomic_DNA"/>
</dbReference>
<sequence>MSDDERITAAEAFLAEIQHAALVAEAEDLAAGMRHLSVVTGDLESEDDVRRLEQLTTAAWRGRDGARLTRSGGGNDYVTFYVDGPTADRFVDDLDRLAATLKP</sequence>
<proteinExistence type="predicted"/>
<reference evidence="1 2" key="1">
    <citation type="submission" date="2017-02" db="EMBL/GenBank/DDBJ databases">
        <title>The new phylogeny of genus Mycobacterium.</title>
        <authorList>
            <person name="Tortoli E."/>
            <person name="Trovato A."/>
            <person name="Cirillo D.M."/>
        </authorList>
    </citation>
    <scope>NUCLEOTIDE SEQUENCE [LARGE SCALE GENOMIC DNA]</scope>
    <source>
        <strain evidence="1 2">CCUG 56329</strain>
    </source>
</reference>
<feature type="non-terminal residue" evidence="1">
    <location>
        <position position="103"/>
    </location>
</feature>
<evidence type="ECO:0000313" key="1">
    <source>
        <dbReference type="EMBL" id="ORB76474.1"/>
    </source>
</evidence>
<evidence type="ECO:0000313" key="2">
    <source>
        <dbReference type="Proteomes" id="UP000192847"/>
    </source>
</evidence>
<accession>A0ABX3TCF7</accession>
<organism evidence="1 2">
    <name type="scientific">Mycobacterium timonense</name>
    <dbReference type="NCBI Taxonomy" id="701043"/>
    <lineage>
        <taxon>Bacteria</taxon>
        <taxon>Bacillati</taxon>
        <taxon>Actinomycetota</taxon>
        <taxon>Actinomycetes</taxon>
        <taxon>Mycobacteriales</taxon>
        <taxon>Mycobacteriaceae</taxon>
        <taxon>Mycobacterium</taxon>
        <taxon>Mycobacterium avium complex (MAC)</taxon>
    </lineage>
</organism>
<dbReference type="Proteomes" id="UP000192847">
    <property type="component" value="Unassembled WGS sequence"/>
</dbReference>
<comment type="caution">
    <text evidence="1">The sequence shown here is derived from an EMBL/GenBank/DDBJ whole genome shotgun (WGS) entry which is preliminary data.</text>
</comment>
<dbReference type="RefSeq" id="WP_142277709.1">
    <property type="nucleotide sequence ID" value="NZ_MVIL01000780.1"/>
</dbReference>
<name>A0ABX3TCF7_9MYCO</name>